<dbReference type="AlphaFoldDB" id="A0A1C0ZX14"/>
<keyword evidence="2" id="KW-1185">Reference proteome</keyword>
<evidence type="ECO:0000313" key="1">
    <source>
        <dbReference type="EMBL" id="OCT12630.1"/>
    </source>
</evidence>
<proteinExistence type="predicted"/>
<dbReference type="EMBL" id="LYPC01000027">
    <property type="protein sequence ID" value="OCT12630.1"/>
    <property type="molecule type" value="Genomic_DNA"/>
</dbReference>
<sequence length="121" mass="12066">MPNNGADFRGLGANAGNGIVYADGFAGAGGVVGPKTIINTTITFDPPSLATGAIAVSSGITLTGTALGDHVELYPPYDTQGIAVQAQASAANTIVISLHNRSAGTVDLASGTWGVVVKRRV</sequence>
<dbReference type="RefSeq" id="WP_065857110.1">
    <property type="nucleotide sequence ID" value="NZ_LYPC01000027.1"/>
</dbReference>
<organism evidence="1 2">
    <name type="scientific">Paenibacillus pectinilyticus</name>
    <dbReference type="NCBI Taxonomy" id="512399"/>
    <lineage>
        <taxon>Bacteria</taxon>
        <taxon>Bacillati</taxon>
        <taxon>Bacillota</taxon>
        <taxon>Bacilli</taxon>
        <taxon>Bacillales</taxon>
        <taxon>Paenibacillaceae</taxon>
        <taxon>Paenibacillus</taxon>
    </lineage>
</organism>
<dbReference type="Proteomes" id="UP000093309">
    <property type="component" value="Unassembled WGS sequence"/>
</dbReference>
<dbReference type="OrthoDB" id="2629095at2"/>
<comment type="caution">
    <text evidence="1">The sequence shown here is derived from an EMBL/GenBank/DDBJ whole genome shotgun (WGS) entry which is preliminary data.</text>
</comment>
<dbReference type="STRING" id="512399.A8709_33000"/>
<evidence type="ECO:0000313" key="2">
    <source>
        <dbReference type="Proteomes" id="UP000093309"/>
    </source>
</evidence>
<protein>
    <submittedName>
        <fullName evidence="1">Uncharacterized protein</fullName>
    </submittedName>
</protein>
<name>A0A1C0ZX14_9BACL</name>
<gene>
    <name evidence="1" type="ORF">A8709_33000</name>
</gene>
<accession>A0A1C0ZX14</accession>
<reference evidence="2" key="1">
    <citation type="submission" date="2016-05" db="EMBL/GenBank/DDBJ databases">
        <title>Paenibacillus oryzae. sp. nov., isolated from the rice root.</title>
        <authorList>
            <person name="Zhang J."/>
            <person name="Zhang X."/>
        </authorList>
    </citation>
    <scope>NUCLEOTIDE SEQUENCE [LARGE SCALE GENOMIC DNA]</scope>
    <source>
        <strain evidence="2">KCTC13222</strain>
    </source>
</reference>